<dbReference type="FunFam" id="3.30.70.1660:FF:000004">
    <property type="entry name" value="Peptide chain release factor 1"/>
    <property type="match status" value="1"/>
</dbReference>
<keyword evidence="5 8" id="KW-0963">Cytoplasm</keyword>
<comment type="subcellular location">
    <subcellularLocation>
        <location evidence="2 8">Cytoplasm</location>
    </subcellularLocation>
</comment>
<evidence type="ECO:0000256" key="7">
    <source>
        <dbReference type="ARBA" id="ARBA00050039"/>
    </source>
</evidence>
<comment type="function">
    <text evidence="1 8">Peptide chain release factor 1 directs the termination of translation in response to the peptide chain termination codons UAG and UAA.</text>
</comment>
<evidence type="ECO:0000256" key="4">
    <source>
        <dbReference type="ARBA" id="ARBA00022481"/>
    </source>
</evidence>
<dbReference type="InterPro" id="IPR000352">
    <property type="entry name" value="Pep_chain_release_fac_I"/>
</dbReference>
<dbReference type="Proteomes" id="UP000284751">
    <property type="component" value="Unassembled WGS sequence"/>
</dbReference>
<protein>
    <recommendedName>
        <fullName evidence="7 8">Peptide chain release factor 1</fullName>
        <shortName evidence="8">RF-1</shortName>
    </recommendedName>
</protein>
<evidence type="ECO:0000256" key="2">
    <source>
        <dbReference type="ARBA" id="ARBA00004496"/>
    </source>
</evidence>
<dbReference type="Gene3D" id="6.10.140.1950">
    <property type="match status" value="1"/>
</dbReference>
<dbReference type="InterPro" id="IPR045853">
    <property type="entry name" value="Pep_chain_release_fac_I_sf"/>
</dbReference>
<feature type="coiled-coil region" evidence="9">
    <location>
        <begin position="48"/>
        <end position="95"/>
    </location>
</feature>
<feature type="domain" description="Prokaryotic-type class I peptide chain release factors" evidence="11">
    <location>
        <begin position="227"/>
        <end position="243"/>
    </location>
</feature>
<evidence type="ECO:0000256" key="10">
    <source>
        <dbReference type="SAM" id="MobiDB-lite"/>
    </source>
</evidence>
<dbReference type="NCBIfam" id="NF001859">
    <property type="entry name" value="PRK00591.1"/>
    <property type="match status" value="1"/>
</dbReference>
<dbReference type="Pfam" id="PF03462">
    <property type="entry name" value="PCRF"/>
    <property type="match status" value="1"/>
</dbReference>
<dbReference type="HAMAP" id="MF_00093">
    <property type="entry name" value="Rel_fac_1"/>
    <property type="match status" value="1"/>
</dbReference>
<dbReference type="PROSITE" id="PS00745">
    <property type="entry name" value="RF_PROK_I"/>
    <property type="match status" value="1"/>
</dbReference>
<name>A0A412B0Y4_9FIRM</name>
<organism evidence="12 13">
    <name type="scientific">[Clostridium] leptum</name>
    <dbReference type="NCBI Taxonomy" id="1535"/>
    <lineage>
        <taxon>Bacteria</taxon>
        <taxon>Bacillati</taxon>
        <taxon>Bacillota</taxon>
        <taxon>Clostridia</taxon>
        <taxon>Eubacteriales</taxon>
        <taxon>Oscillospiraceae</taxon>
        <taxon>Oscillospiraceae incertae sedis</taxon>
    </lineage>
</organism>
<keyword evidence="6 8" id="KW-0648">Protein biosynthesis</keyword>
<dbReference type="NCBIfam" id="TIGR00019">
    <property type="entry name" value="prfA"/>
    <property type="match status" value="1"/>
</dbReference>
<dbReference type="FunFam" id="3.30.70.1660:FF:000002">
    <property type="entry name" value="Peptide chain release factor 1"/>
    <property type="match status" value="1"/>
</dbReference>
<evidence type="ECO:0000259" key="11">
    <source>
        <dbReference type="PROSITE" id="PS00745"/>
    </source>
</evidence>
<keyword evidence="9" id="KW-0175">Coiled coil</keyword>
<dbReference type="GO" id="GO:0005829">
    <property type="term" value="C:cytosol"/>
    <property type="evidence" value="ECO:0007669"/>
    <property type="project" value="UniProtKB-ARBA"/>
</dbReference>
<evidence type="ECO:0000256" key="8">
    <source>
        <dbReference type="HAMAP-Rule" id="MF_00093"/>
    </source>
</evidence>
<dbReference type="InterPro" id="IPR005139">
    <property type="entry name" value="PCRF"/>
</dbReference>
<dbReference type="Pfam" id="PF00472">
    <property type="entry name" value="RF-1"/>
    <property type="match status" value="1"/>
</dbReference>
<evidence type="ECO:0000313" key="12">
    <source>
        <dbReference type="EMBL" id="RGQ44305.1"/>
    </source>
</evidence>
<evidence type="ECO:0000256" key="6">
    <source>
        <dbReference type="ARBA" id="ARBA00022917"/>
    </source>
</evidence>
<gene>
    <name evidence="8 12" type="primary">prfA</name>
    <name evidence="12" type="ORF">DWY99_01345</name>
</gene>
<dbReference type="SUPFAM" id="SSF75620">
    <property type="entry name" value="Release factor"/>
    <property type="match status" value="1"/>
</dbReference>
<comment type="similarity">
    <text evidence="3 8">Belongs to the prokaryotic/mitochondrial release factor family.</text>
</comment>
<dbReference type="InterPro" id="IPR050057">
    <property type="entry name" value="Prokaryotic/Mito_RF"/>
</dbReference>
<dbReference type="InterPro" id="IPR004373">
    <property type="entry name" value="RF-1"/>
</dbReference>
<comment type="PTM">
    <text evidence="8">Methylated by PrmC. Methylation increases the termination efficiency of RF1.</text>
</comment>
<evidence type="ECO:0000256" key="5">
    <source>
        <dbReference type="ARBA" id="ARBA00022490"/>
    </source>
</evidence>
<dbReference type="Gene3D" id="3.30.160.20">
    <property type="match status" value="1"/>
</dbReference>
<dbReference type="Gene3D" id="3.30.70.1660">
    <property type="match status" value="1"/>
</dbReference>
<evidence type="ECO:0000313" key="13">
    <source>
        <dbReference type="Proteomes" id="UP000284751"/>
    </source>
</evidence>
<feature type="region of interest" description="Disordered" evidence="10">
    <location>
        <begin position="283"/>
        <end position="306"/>
    </location>
</feature>
<dbReference type="SMART" id="SM00937">
    <property type="entry name" value="PCRF"/>
    <property type="match status" value="1"/>
</dbReference>
<evidence type="ECO:0000256" key="1">
    <source>
        <dbReference type="ARBA" id="ARBA00002986"/>
    </source>
</evidence>
<comment type="caution">
    <text evidence="12">The sequence shown here is derived from an EMBL/GenBank/DDBJ whole genome shotgun (WGS) entry which is preliminary data.</text>
</comment>
<reference evidence="12 13" key="1">
    <citation type="submission" date="2018-08" db="EMBL/GenBank/DDBJ databases">
        <title>A genome reference for cultivated species of the human gut microbiota.</title>
        <authorList>
            <person name="Zou Y."/>
            <person name="Xue W."/>
            <person name="Luo G."/>
        </authorList>
    </citation>
    <scope>NUCLEOTIDE SEQUENCE [LARGE SCALE GENOMIC DNA]</scope>
    <source>
        <strain evidence="12 13">AF28-26</strain>
    </source>
</reference>
<accession>A0A412B0Y4</accession>
<sequence length="358" mass="40589">MFDRLEVFEKKYEECNQKLYDPAIVSDPEAYAALMKEVKGLEPVVEKYKEYKKQKNNEEEAKQLLAEGGLEKDFREMVELELEGARGSLEKISEELKILLLPKDPNDDRNVIVEIRGGAGGEEAALFSASLFRMYSMYAETKRWKTEILNANETELGGYKEISFMITGEGAYSRMKYESGVHRVQRVPETETQGRIHTSTVTVAVLPEAEDVEVEINPSDLKIDTFRSGGAGGQHINKTDSAIRITHLPTGLVVECQDERSQYKNKDKAMKVLKSRLLEAEREKQQNEVAQERKSQVGTGDRSERIRTYNFPQGRLTDHRIGLTLYRLEDVMNGNLDEVIDALITADRAAKLESTIEG</sequence>
<feature type="modified residue" description="N5-methylglutamine" evidence="8">
    <location>
        <position position="234"/>
    </location>
</feature>
<dbReference type="PANTHER" id="PTHR43804">
    <property type="entry name" value="LD18447P"/>
    <property type="match status" value="1"/>
</dbReference>
<dbReference type="EMBL" id="QRTC01000002">
    <property type="protein sequence ID" value="RGQ44305.1"/>
    <property type="molecule type" value="Genomic_DNA"/>
</dbReference>
<evidence type="ECO:0000256" key="3">
    <source>
        <dbReference type="ARBA" id="ARBA00010835"/>
    </source>
</evidence>
<dbReference type="GO" id="GO:0016149">
    <property type="term" value="F:translation release factor activity, codon specific"/>
    <property type="evidence" value="ECO:0007669"/>
    <property type="project" value="UniProtKB-UniRule"/>
</dbReference>
<dbReference type="FunFam" id="3.30.160.20:FF:000004">
    <property type="entry name" value="Peptide chain release factor 1"/>
    <property type="match status" value="1"/>
</dbReference>
<keyword evidence="4 8" id="KW-0488">Methylation</keyword>
<proteinExistence type="inferred from homology"/>
<evidence type="ECO:0000256" key="9">
    <source>
        <dbReference type="SAM" id="Coils"/>
    </source>
</evidence>
<dbReference type="PANTHER" id="PTHR43804:SF7">
    <property type="entry name" value="LD18447P"/>
    <property type="match status" value="1"/>
</dbReference>
<dbReference type="AlphaFoldDB" id="A0A412B0Y4"/>